<reference evidence="8 9" key="1">
    <citation type="journal article" date="2019" name="Int. J. Syst. Evol. Microbiol.">
        <title>The Global Catalogue of Microorganisms (GCM) 10K type strain sequencing project: providing services to taxonomists for standard genome sequencing and annotation.</title>
        <authorList>
            <consortium name="The Broad Institute Genomics Platform"/>
            <consortium name="The Broad Institute Genome Sequencing Center for Infectious Disease"/>
            <person name="Wu L."/>
            <person name="Ma J."/>
        </authorList>
    </citation>
    <scope>NUCLEOTIDE SEQUENCE [LARGE SCALE GENOMIC DNA]</scope>
    <source>
        <strain evidence="8 9">JCM 15591</strain>
    </source>
</reference>
<dbReference type="SUPFAM" id="SSF161098">
    <property type="entry name" value="MetI-like"/>
    <property type="match status" value="1"/>
</dbReference>
<comment type="similarity">
    <text evidence="6">Belongs to the binding-protein-dependent transport system permease family.</text>
</comment>
<dbReference type="CDD" id="cd06261">
    <property type="entry name" value="TM_PBP2"/>
    <property type="match status" value="1"/>
</dbReference>
<dbReference type="PROSITE" id="PS50928">
    <property type="entry name" value="ABC_TM1"/>
    <property type="match status" value="1"/>
</dbReference>
<dbReference type="PANTHER" id="PTHR30177:SF4">
    <property type="entry name" value="OSMOPROTECTANT IMPORT PERMEASE PROTEIN OSMW"/>
    <property type="match status" value="1"/>
</dbReference>
<keyword evidence="5 6" id="KW-0472">Membrane</keyword>
<protein>
    <submittedName>
        <fullName evidence="8">ABC transporter permease</fullName>
    </submittedName>
</protein>
<keyword evidence="2 6" id="KW-0813">Transport</keyword>
<keyword evidence="4 6" id="KW-1133">Transmembrane helix</keyword>
<dbReference type="Gene3D" id="1.10.3720.10">
    <property type="entry name" value="MetI-like"/>
    <property type="match status" value="1"/>
</dbReference>
<dbReference type="Pfam" id="PF00528">
    <property type="entry name" value="BPD_transp_1"/>
    <property type="match status" value="1"/>
</dbReference>
<dbReference type="Proteomes" id="UP001501475">
    <property type="component" value="Unassembled WGS sequence"/>
</dbReference>
<evidence type="ECO:0000256" key="5">
    <source>
        <dbReference type="ARBA" id="ARBA00023136"/>
    </source>
</evidence>
<evidence type="ECO:0000256" key="6">
    <source>
        <dbReference type="RuleBase" id="RU363032"/>
    </source>
</evidence>
<feature type="domain" description="ABC transmembrane type-1" evidence="7">
    <location>
        <begin position="15"/>
        <end position="197"/>
    </location>
</feature>
<evidence type="ECO:0000313" key="9">
    <source>
        <dbReference type="Proteomes" id="UP001501475"/>
    </source>
</evidence>
<dbReference type="InterPro" id="IPR000515">
    <property type="entry name" value="MetI-like"/>
</dbReference>
<gene>
    <name evidence="8" type="ORF">GCM10009810_21390</name>
</gene>
<keyword evidence="3 6" id="KW-0812">Transmembrane</keyword>
<feature type="transmembrane region" description="Helical" evidence="6">
    <location>
        <begin position="81"/>
        <end position="100"/>
    </location>
</feature>
<feature type="transmembrane region" description="Helical" evidence="6">
    <location>
        <begin position="46"/>
        <end position="69"/>
    </location>
</feature>
<evidence type="ECO:0000256" key="3">
    <source>
        <dbReference type="ARBA" id="ARBA00022692"/>
    </source>
</evidence>
<comment type="caution">
    <text evidence="8">The sequence shown here is derived from an EMBL/GenBank/DDBJ whole genome shotgun (WGS) entry which is preliminary data.</text>
</comment>
<feature type="transmembrane region" description="Helical" evidence="6">
    <location>
        <begin position="179"/>
        <end position="204"/>
    </location>
</feature>
<evidence type="ECO:0000256" key="1">
    <source>
        <dbReference type="ARBA" id="ARBA00004141"/>
    </source>
</evidence>
<proteinExistence type="inferred from homology"/>
<name>A0ABN2KR58_9MICO</name>
<dbReference type="PANTHER" id="PTHR30177">
    <property type="entry name" value="GLYCINE BETAINE/L-PROLINE TRANSPORT SYSTEM PERMEASE PROTEIN PROW"/>
    <property type="match status" value="1"/>
</dbReference>
<sequence>MTWISGHLGDIWRLTVQHAVLAAIPLVLGLIVSIPLGWAAARSRRLVPVALAGTGLLYTIPSLALFILMPLILGTKILDPVNVIVAMTIYTVALLVRTVVDGLGSVPSHVDAAARAMGLGAFRRLVTVQLPLAVPVIAAGLRVAAVSNVSIVSVASLIGVSQLGDLLVDGYNRDIPGELWAGIVGCLVLALLFDLLIQGLARLLTPWLRADSRSSARRLAPADAPRDVGVAA</sequence>
<keyword evidence="9" id="KW-1185">Reference proteome</keyword>
<feature type="transmembrane region" description="Helical" evidence="6">
    <location>
        <begin position="20"/>
        <end position="39"/>
    </location>
</feature>
<evidence type="ECO:0000313" key="8">
    <source>
        <dbReference type="EMBL" id="GAA1761678.1"/>
    </source>
</evidence>
<evidence type="ECO:0000256" key="4">
    <source>
        <dbReference type="ARBA" id="ARBA00022989"/>
    </source>
</evidence>
<dbReference type="RefSeq" id="WP_344065911.1">
    <property type="nucleotide sequence ID" value="NZ_BAAAPN010000048.1"/>
</dbReference>
<accession>A0ABN2KR58</accession>
<organism evidence="8 9">
    <name type="scientific">Nostocoides vanveenii</name>
    <dbReference type="NCBI Taxonomy" id="330835"/>
    <lineage>
        <taxon>Bacteria</taxon>
        <taxon>Bacillati</taxon>
        <taxon>Actinomycetota</taxon>
        <taxon>Actinomycetes</taxon>
        <taxon>Micrococcales</taxon>
        <taxon>Intrasporangiaceae</taxon>
        <taxon>Nostocoides</taxon>
    </lineage>
</organism>
<dbReference type="EMBL" id="BAAAPN010000048">
    <property type="protein sequence ID" value="GAA1761678.1"/>
    <property type="molecule type" value="Genomic_DNA"/>
</dbReference>
<evidence type="ECO:0000259" key="7">
    <source>
        <dbReference type="PROSITE" id="PS50928"/>
    </source>
</evidence>
<dbReference type="InterPro" id="IPR035906">
    <property type="entry name" value="MetI-like_sf"/>
</dbReference>
<dbReference type="InterPro" id="IPR051204">
    <property type="entry name" value="ABC_transp_perm/SBD"/>
</dbReference>
<evidence type="ECO:0000256" key="2">
    <source>
        <dbReference type="ARBA" id="ARBA00022448"/>
    </source>
</evidence>
<comment type="subcellular location">
    <subcellularLocation>
        <location evidence="6">Cell membrane</location>
        <topology evidence="6">Multi-pass membrane protein</topology>
    </subcellularLocation>
    <subcellularLocation>
        <location evidence="1">Membrane</location>
        <topology evidence="1">Multi-pass membrane protein</topology>
    </subcellularLocation>
</comment>